<feature type="transmembrane region" description="Helical" evidence="2">
    <location>
        <begin position="119"/>
        <end position="142"/>
    </location>
</feature>
<feature type="compositionally biased region" description="Basic and acidic residues" evidence="1">
    <location>
        <begin position="103"/>
        <end position="112"/>
    </location>
</feature>
<protein>
    <submittedName>
        <fullName evidence="3">Uncharacterized protein</fullName>
    </submittedName>
</protein>
<evidence type="ECO:0000313" key="3">
    <source>
        <dbReference type="EMBL" id="VEL24133.1"/>
    </source>
</evidence>
<comment type="caution">
    <text evidence="3">The sequence shown here is derived from an EMBL/GenBank/DDBJ whole genome shotgun (WGS) entry which is preliminary data.</text>
</comment>
<reference evidence="3" key="1">
    <citation type="submission" date="2018-11" db="EMBL/GenBank/DDBJ databases">
        <authorList>
            <consortium name="Pathogen Informatics"/>
        </authorList>
    </citation>
    <scope>NUCLEOTIDE SEQUENCE</scope>
</reference>
<dbReference type="AlphaFoldDB" id="A0A448WZG3"/>
<name>A0A448WZG3_9PLAT</name>
<keyword evidence="2" id="KW-0472">Membrane</keyword>
<evidence type="ECO:0000256" key="1">
    <source>
        <dbReference type="SAM" id="MobiDB-lite"/>
    </source>
</evidence>
<dbReference type="Proteomes" id="UP000784294">
    <property type="component" value="Unassembled WGS sequence"/>
</dbReference>
<keyword evidence="4" id="KW-1185">Reference proteome</keyword>
<organism evidence="3 4">
    <name type="scientific">Protopolystoma xenopodis</name>
    <dbReference type="NCBI Taxonomy" id="117903"/>
    <lineage>
        <taxon>Eukaryota</taxon>
        <taxon>Metazoa</taxon>
        <taxon>Spiralia</taxon>
        <taxon>Lophotrochozoa</taxon>
        <taxon>Platyhelminthes</taxon>
        <taxon>Monogenea</taxon>
        <taxon>Polyopisthocotylea</taxon>
        <taxon>Polystomatidea</taxon>
        <taxon>Polystomatidae</taxon>
        <taxon>Protopolystoma</taxon>
    </lineage>
</organism>
<evidence type="ECO:0000256" key="2">
    <source>
        <dbReference type="SAM" id="Phobius"/>
    </source>
</evidence>
<dbReference type="EMBL" id="CAAALY010066077">
    <property type="protein sequence ID" value="VEL24133.1"/>
    <property type="molecule type" value="Genomic_DNA"/>
</dbReference>
<gene>
    <name evidence="3" type="ORF">PXEA_LOCUS17573</name>
</gene>
<keyword evidence="2" id="KW-0812">Transmembrane</keyword>
<proteinExistence type="predicted"/>
<accession>A0A448WZG3</accession>
<feature type="region of interest" description="Disordered" evidence="1">
    <location>
        <begin position="80"/>
        <end position="114"/>
    </location>
</feature>
<evidence type="ECO:0000313" key="4">
    <source>
        <dbReference type="Proteomes" id="UP000784294"/>
    </source>
</evidence>
<keyword evidence="2" id="KW-1133">Transmembrane helix</keyword>
<sequence length="145" mass="15722">MLDIKGSQASQACNHKSSLTRIPPLFDSNKLVEEAIVVDADRSIRSMHTISVGLAGNRDSATFVADPEACLQPRIAADHAELPGSSDGRSTYRLHSGPSSRPSTDERSDRSDSQVGGGFSLFTFMRFVMILVCMSACEFGFAHFH</sequence>